<dbReference type="EC" id="1.6.1.2" evidence="4"/>
<reference evidence="4 5" key="2">
    <citation type="journal article" date="2013" name="Environ. Sci. Technol.">
        <title>The 4-tert-butylphenol-utilizing bacterium Sphingobium fuliginis OMI can degrade bisphenols via phenolic ring hydroxylation and meta-cleavage pathway.</title>
        <authorList>
            <person name="Ogata Y."/>
            <person name="Goda S."/>
            <person name="Toyama T."/>
            <person name="Sei K."/>
            <person name="Ike M."/>
        </authorList>
    </citation>
    <scope>NUCLEOTIDE SEQUENCE [LARGE SCALE GENOMIC DNA]</scope>
    <source>
        <strain evidence="4 5">OMI</strain>
    </source>
</reference>
<dbReference type="EMBL" id="BEWI01000032">
    <property type="protein sequence ID" value="GAY22484.1"/>
    <property type="molecule type" value="Genomic_DNA"/>
</dbReference>
<protein>
    <submittedName>
        <fullName evidence="4">NAD(P) transhydrogenase subunit beta</fullName>
        <ecNumber evidence="4">1.6.1.2</ecNumber>
    </submittedName>
</protein>
<keyword evidence="2" id="KW-0472">Membrane</keyword>
<proteinExistence type="predicted"/>
<keyword evidence="1" id="KW-0520">NAD</keyword>
<evidence type="ECO:0000313" key="5">
    <source>
        <dbReference type="Proteomes" id="UP000221538"/>
    </source>
</evidence>
<feature type="transmembrane region" description="Helical" evidence="2">
    <location>
        <begin position="158"/>
        <end position="179"/>
    </location>
</feature>
<feature type="transmembrane region" description="Helical" evidence="2">
    <location>
        <begin position="185"/>
        <end position="205"/>
    </location>
</feature>
<feature type="domain" description="NADP transhydrogenase beta-like" evidence="3">
    <location>
        <begin position="33"/>
        <end position="260"/>
    </location>
</feature>
<keyword evidence="2" id="KW-0812">Transmembrane</keyword>
<dbReference type="GO" id="GO:0016491">
    <property type="term" value="F:oxidoreductase activity"/>
    <property type="evidence" value="ECO:0007669"/>
    <property type="project" value="UniProtKB-KW"/>
</dbReference>
<sequence>MMEGVNATILAGWSLAALLFAAALLAPLGGGLRRGAHLAGAAMMVAGAVTLYSHDVMALPQICAALIAGSAIGLALGRGMPRSALPSLMCGLIGQAGLAAVFIGGAALRDPHAFGLLDDATDRLRIEGAAATGAAVACGAMACAGAAAVLWRGAARRWHPLAAAAMLPATGGLVAVFIATPDLGRLLACVGAAWLAGWTVVKWALSWGTGPALALVGGFAGWSLAASAFLMENMPMAVAGGLAGAAGSLFGARLCGGAGRKGLADAGRRP</sequence>
<dbReference type="Pfam" id="PF02233">
    <property type="entry name" value="PNTB"/>
    <property type="match status" value="1"/>
</dbReference>
<evidence type="ECO:0000256" key="1">
    <source>
        <dbReference type="ARBA" id="ARBA00023027"/>
    </source>
</evidence>
<dbReference type="InterPro" id="IPR034300">
    <property type="entry name" value="PNTB-like"/>
</dbReference>
<feature type="transmembrane region" description="Helical" evidence="2">
    <location>
        <begin position="236"/>
        <end position="255"/>
    </location>
</feature>
<keyword evidence="4" id="KW-0560">Oxidoreductase</keyword>
<comment type="caution">
    <text evidence="4">The sequence shown here is derived from an EMBL/GenBank/DDBJ whole genome shotgun (WGS) entry which is preliminary data.</text>
</comment>
<name>A0A292ZHW6_SPHSA</name>
<feature type="transmembrane region" description="Helical" evidence="2">
    <location>
        <begin position="35"/>
        <end position="52"/>
    </location>
</feature>
<reference evidence="4 5" key="1">
    <citation type="journal article" date="2013" name="Biodegradation">
        <title>Occurrence of 4-tert-butylphenol (4-t-BP) biodegradation in an aquatic sample caused by the presence of Spirodela polyrrhiza and isolation of a 4-t-BP-utilizing bacterium.</title>
        <authorList>
            <person name="Ogata Y."/>
            <person name="Toyama T."/>
            <person name="Yu N."/>
            <person name="Wang X."/>
            <person name="Sei K."/>
            <person name="Ike M."/>
        </authorList>
    </citation>
    <scope>NUCLEOTIDE SEQUENCE [LARGE SCALE GENOMIC DNA]</scope>
    <source>
        <strain evidence="4 5">OMI</strain>
    </source>
</reference>
<keyword evidence="2" id="KW-1133">Transmembrane helix</keyword>
<gene>
    <name evidence="4" type="ORF">SFOMI_3041</name>
</gene>
<feature type="transmembrane region" description="Helical" evidence="2">
    <location>
        <begin position="88"/>
        <end position="108"/>
    </location>
</feature>
<feature type="transmembrane region" description="Helical" evidence="2">
    <location>
        <begin position="58"/>
        <end position="76"/>
    </location>
</feature>
<evidence type="ECO:0000259" key="3">
    <source>
        <dbReference type="Pfam" id="PF02233"/>
    </source>
</evidence>
<dbReference type="Proteomes" id="UP000221538">
    <property type="component" value="Unassembled WGS sequence"/>
</dbReference>
<accession>A0A292ZHW6</accession>
<feature type="transmembrane region" description="Helical" evidence="2">
    <location>
        <begin position="128"/>
        <end position="151"/>
    </location>
</feature>
<feature type="transmembrane region" description="Helical" evidence="2">
    <location>
        <begin position="212"/>
        <end position="230"/>
    </location>
</feature>
<feature type="transmembrane region" description="Helical" evidence="2">
    <location>
        <begin position="6"/>
        <end position="28"/>
    </location>
</feature>
<dbReference type="AlphaFoldDB" id="A0A292ZHW6"/>
<evidence type="ECO:0000256" key="2">
    <source>
        <dbReference type="SAM" id="Phobius"/>
    </source>
</evidence>
<organism evidence="4 5">
    <name type="scientific">Sphingobium fuliginis (strain ATCC 27551)</name>
    <dbReference type="NCBI Taxonomy" id="336203"/>
    <lineage>
        <taxon>Bacteria</taxon>
        <taxon>Pseudomonadati</taxon>
        <taxon>Pseudomonadota</taxon>
        <taxon>Alphaproteobacteria</taxon>
        <taxon>Sphingomonadales</taxon>
        <taxon>Sphingomonadaceae</taxon>
        <taxon>Sphingobium</taxon>
    </lineage>
</organism>
<evidence type="ECO:0000313" key="4">
    <source>
        <dbReference type="EMBL" id="GAY22484.1"/>
    </source>
</evidence>